<feature type="transmembrane region" description="Helical" evidence="1">
    <location>
        <begin position="118"/>
        <end position="136"/>
    </location>
</feature>
<protein>
    <submittedName>
        <fullName evidence="2">Uncharacterized protein</fullName>
    </submittedName>
</protein>
<reference evidence="2 3" key="1">
    <citation type="submission" date="2019-07" db="EMBL/GenBank/DDBJ databases">
        <title>Lentzea xizangensis sp. nov., isolated from Qinghai-Tibetan Plateau Soils.</title>
        <authorList>
            <person name="Huang J."/>
        </authorList>
    </citation>
    <scope>NUCLEOTIDE SEQUENCE [LARGE SCALE GENOMIC DNA]</scope>
    <source>
        <strain evidence="2 3">FXJ1.1311</strain>
    </source>
</reference>
<dbReference type="RefSeq" id="WP_146360384.1">
    <property type="nucleotide sequence ID" value="NZ_VOBR01000045.1"/>
</dbReference>
<accession>A0A563EFW9</accession>
<keyword evidence="1" id="KW-0472">Membrane</keyword>
<feature type="transmembrane region" description="Helical" evidence="1">
    <location>
        <begin position="188"/>
        <end position="207"/>
    </location>
</feature>
<dbReference type="Proteomes" id="UP000316639">
    <property type="component" value="Unassembled WGS sequence"/>
</dbReference>
<keyword evidence="1" id="KW-1133">Transmembrane helix</keyword>
<evidence type="ECO:0000256" key="1">
    <source>
        <dbReference type="SAM" id="Phobius"/>
    </source>
</evidence>
<dbReference type="EMBL" id="VOBR01000045">
    <property type="protein sequence ID" value="TWP44990.1"/>
    <property type="molecule type" value="Genomic_DNA"/>
</dbReference>
<dbReference type="InterPro" id="IPR046492">
    <property type="entry name" value="DUF6585"/>
</dbReference>
<gene>
    <name evidence="2" type="ORF">FKR81_40220</name>
</gene>
<keyword evidence="3" id="KW-1185">Reference proteome</keyword>
<proteinExistence type="predicted"/>
<sequence length="401" mass="43965">MSKKRGPWARLTPLFIMIALGAGLASVWAWPAYTYKFGERVMVSYTGPCETTYGRRGGSTTDCPATWTVDGVEVSGELTDSVGEDIRDSSDGGAMVTSVWGSTARTQVQQPEYGLGLAGPWVLLASVALAFTSSALDKRRTRRRIAQGLEDPNADPLDLADTPDLTPELLALERRLGRPVAEYTSRAPIGWLLFGGVLFFPLGYSLFQGIETVFEYLVALAGAGAMVWGTIKIRRRKAWRATFFDNGVHVRQDKRIFTCGWQEVTAVLAAVTIQGATKRHKYTVWRNSEESYVFDDDWSGIDELGQRLVRDANQAMLPRYVESFDAGVALKFADLVVNRDGLSVGNQFVPWGAVTHFALSNGMVEIRAGGVHKLQAVADTPNVPILLALANAARKRVTRVE</sequence>
<evidence type="ECO:0000313" key="3">
    <source>
        <dbReference type="Proteomes" id="UP000316639"/>
    </source>
</evidence>
<dbReference type="Pfam" id="PF20226">
    <property type="entry name" value="DUF6585"/>
    <property type="match status" value="1"/>
</dbReference>
<comment type="caution">
    <text evidence="2">The sequence shown here is derived from an EMBL/GenBank/DDBJ whole genome shotgun (WGS) entry which is preliminary data.</text>
</comment>
<feature type="transmembrane region" description="Helical" evidence="1">
    <location>
        <begin position="213"/>
        <end position="231"/>
    </location>
</feature>
<dbReference type="AlphaFoldDB" id="A0A563EFW9"/>
<keyword evidence="1" id="KW-0812">Transmembrane</keyword>
<evidence type="ECO:0000313" key="2">
    <source>
        <dbReference type="EMBL" id="TWP44990.1"/>
    </source>
</evidence>
<dbReference type="OrthoDB" id="10005065at2"/>
<name>A0A563EFW9_9PSEU</name>
<organism evidence="2 3">
    <name type="scientific">Lentzea tibetensis</name>
    <dbReference type="NCBI Taxonomy" id="2591470"/>
    <lineage>
        <taxon>Bacteria</taxon>
        <taxon>Bacillati</taxon>
        <taxon>Actinomycetota</taxon>
        <taxon>Actinomycetes</taxon>
        <taxon>Pseudonocardiales</taxon>
        <taxon>Pseudonocardiaceae</taxon>
        <taxon>Lentzea</taxon>
    </lineage>
</organism>